<feature type="chain" id="PRO_5045168236" evidence="1">
    <location>
        <begin position="29"/>
        <end position="474"/>
    </location>
</feature>
<dbReference type="InterPro" id="IPR010927">
    <property type="entry name" value="T4SS_TraH"/>
</dbReference>
<keyword evidence="1" id="KW-0732">Signal</keyword>
<organism evidence="2 3">
    <name type="scientific">Neiella holothuriorum</name>
    <dbReference type="NCBI Taxonomy" id="2870530"/>
    <lineage>
        <taxon>Bacteria</taxon>
        <taxon>Pseudomonadati</taxon>
        <taxon>Pseudomonadota</taxon>
        <taxon>Gammaproteobacteria</taxon>
        <taxon>Alteromonadales</taxon>
        <taxon>Echinimonadaceae</taxon>
        <taxon>Neiella</taxon>
    </lineage>
</organism>
<keyword evidence="3" id="KW-1185">Reference proteome</keyword>
<comment type="caution">
    <text evidence="2">The sequence shown here is derived from an EMBL/GenBank/DDBJ whole genome shotgun (WGS) entry which is preliminary data.</text>
</comment>
<dbReference type="RefSeq" id="WP_220104077.1">
    <property type="nucleotide sequence ID" value="NZ_JAHZSS010000010.1"/>
</dbReference>
<proteinExistence type="predicted"/>
<dbReference type="EMBL" id="JAHZSS010000010">
    <property type="protein sequence ID" value="MBW8191394.1"/>
    <property type="molecule type" value="Genomic_DNA"/>
</dbReference>
<dbReference type="Pfam" id="PF06122">
    <property type="entry name" value="TraH"/>
    <property type="match status" value="1"/>
</dbReference>
<protein>
    <submittedName>
        <fullName evidence="2">Conjugal transfer protein TraH</fullName>
    </submittedName>
</protein>
<evidence type="ECO:0000313" key="2">
    <source>
        <dbReference type="EMBL" id="MBW8191394.1"/>
    </source>
</evidence>
<dbReference type="Proteomes" id="UP001166251">
    <property type="component" value="Unassembled WGS sequence"/>
</dbReference>
<name>A0ABS7EGB7_9GAMM</name>
<evidence type="ECO:0000313" key="3">
    <source>
        <dbReference type="Proteomes" id="UP001166251"/>
    </source>
</evidence>
<reference evidence="2" key="1">
    <citation type="submission" date="2021-07" db="EMBL/GenBank/DDBJ databases">
        <title>Neiella marina sp. nov., isolated from the intestinal content of sea cucumber Apostichopus japonicus.</title>
        <authorList>
            <person name="Bai X."/>
        </authorList>
    </citation>
    <scope>NUCLEOTIDE SEQUENCE</scope>
    <source>
        <strain evidence="2">126</strain>
    </source>
</reference>
<evidence type="ECO:0000256" key="1">
    <source>
        <dbReference type="SAM" id="SignalP"/>
    </source>
</evidence>
<feature type="signal peptide" evidence="1">
    <location>
        <begin position="1"/>
        <end position="28"/>
    </location>
</feature>
<gene>
    <name evidence="2" type="ORF">K0504_10120</name>
</gene>
<accession>A0ABS7EGB7</accession>
<sequence length="474" mass="51158">MISKRNRKLLLRTAIATSIWLATAPANAGNPMEDLFDDALISRSGSGAAHTSNRYGWAFGGASMRIRQVNPKLTTFRPASLRSGCNGVDFFAGSFSIINGDQLVQMGRGIMQGAATYAFGLALDSVCPSCKESMDEIQRKLEAFNKLASDSCKMSKAIAETAVSKSTQTEISRLTDSVAMPFETAAGLIPDAGDFFSDSDPTKGTNSGSSDAQKELVSYNVVWNAMKVAGMDSFSNAFSMSNTELMEFLMSLTGTTGMRVATDTDADKSNLVPFSAPSLLSVRDLVEPKTTGTIKVYDCQADASYAADATNCLNPVEVDKSSWNGLQQMYFDQLYGTSSAGTDGLGYLFHTKSSSVTDADREFLASSGMPLQLFFERLGGDMNMRRAIAEDASRHMAIAHVGGFIQSLELSLRAMEDAPIDGKSGLKLNELQSRVDKLLAQADTLRAEFDKQKSSISNISDGYMAMVDHLERIR</sequence>